<reference evidence="1 2" key="1">
    <citation type="submission" date="2021-01" db="EMBL/GenBank/DDBJ databases">
        <title>Genomic Encyclopedia of Type Strains, Phase IV (KMG-IV): sequencing the most valuable type-strain genomes for metagenomic binning, comparative biology and taxonomic classification.</title>
        <authorList>
            <person name="Goeker M."/>
        </authorList>
    </citation>
    <scope>NUCLEOTIDE SEQUENCE [LARGE SCALE GENOMIC DNA]</scope>
    <source>
        <strain evidence="1 2">DSM 28236</strain>
    </source>
</reference>
<evidence type="ECO:0000313" key="1">
    <source>
        <dbReference type="EMBL" id="MBM7645934.1"/>
    </source>
</evidence>
<comment type="caution">
    <text evidence="1">The sequence shown here is derived from an EMBL/GenBank/DDBJ whole genome shotgun (WGS) entry which is preliminary data.</text>
</comment>
<evidence type="ECO:0008006" key="3">
    <source>
        <dbReference type="Google" id="ProtNLM"/>
    </source>
</evidence>
<dbReference type="EMBL" id="JAFBER010000013">
    <property type="protein sequence ID" value="MBM7645934.1"/>
    <property type="molecule type" value="Genomic_DNA"/>
</dbReference>
<organism evidence="1 2">
    <name type="scientific">Scopulibacillus daqui</name>
    <dbReference type="NCBI Taxonomy" id="1469162"/>
    <lineage>
        <taxon>Bacteria</taxon>
        <taxon>Bacillati</taxon>
        <taxon>Bacillota</taxon>
        <taxon>Bacilli</taxon>
        <taxon>Bacillales</taxon>
        <taxon>Sporolactobacillaceae</taxon>
        <taxon>Scopulibacillus</taxon>
    </lineage>
</organism>
<proteinExistence type="predicted"/>
<sequence>MNMNFVNIKIKHKPKENKSCETIIKIMRKMGGSYIQFFHSLQQLEERLI</sequence>
<evidence type="ECO:0000313" key="2">
    <source>
        <dbReference type="Proteomes" id="UP000808914"/>
    </source>
</evidence>
<name>A0ABS2Q2K2_9BACL</name>
<gene>
    <name evidence="1" type="ORF">JOD45_002159</name>
</gene>
<protein>
    <recommendedName>
        <fullName evidence="3">Transposase</fullName>
    </recommendedName>
</protein>
<dbReference type="Proteomes" id="UP000808914">
    <property type="component" value="Unassembled WGS sequence"/>
</dbReference>
<keyword evidence="2" id="KW-1185">Reference proteome</keyword>
<accession>A0ABS2Q2K2</accession>